<keyword evidence="1" id="KW-0489">Methyltransferase</keyword>
<dbReference type="AlphaFoldDB" id="S8E7Z0"/>
<name>S8E7Z0_FOMSC</name>
<evidence type="ECO:0000256" key="1">
    <source>
        <dbReference type="ARBA" id="ARBA00022603"/>
    </source>
</evidence>
<feature type="domain" description="O-methyltransferase C-terminal" evidence="4">
    <location>
        <begin position="50"/>
        <end position="162"/>
    </location>
</feature>
<dbReference type="GO" id="GO:0032259">
    <property type="term" value="P:methylation"/>
    <property type="evidence" value="ECO:0007669"/>
    <property type="project" value="UniProtKB-KW"/>
</dbReference>
<dbReference type="InParanoid" id="S8E7Z0"/>
<protein>
    <recommendedName>
        <fullName evidence="4">O-methyltransferase C-terminal domain-containing protein</fullName>
    </recommendedName>
</protein>
<gene>
    <name evidence="5" type="ORF">FOMPIDRAFT_1023653</name>
</gene>
<dbReference type="PANTHER" id="PTHR43712:SF2">
    <property type="entry name" value="O-METHYLTRANSFERASE CICE"/>
    <property type="match status" value="1"/>
</dbReference>
<dbReference type="STRING" id="743788.S8E7Z0"/>
<evidence type="ECO:0000259" key="4">
    <source>
        <dbReference type="Pfam" id="PF00891"/>
    </source>
</evidence>
<dbReference type="InterPro" id="IPR029063">
    <property type="entry name" value="SAM-dependent_MTases_sf"/>
</dbReference>
<evidence type="ECO:0000313" key="5">
    <source>
        <dbReference type="EMBL" id="EPT00733.1"/>
    </source>
</evidence>
<evidence type="ECO:0000256" key="2">
    <source>
        <dbReference type="ARBA" id="ARBA00022679"/>
    </source>
</evidence>
<dbReference type="GO" id="GO:0008171">
    <property type="term" value="F:O-methyltransferase activity"/>
    <property type="evidence" value="ECO:0007669"/>
    <property type="project" value="InterPro"/>
</dbReference>
<dbReference type="SUPFAM" id="SSF53335">
    <property type="entry name" value="S-adenosyl-L-methionine-dependent methyltransferases"/>
    <property type="match status" value="1"/>
</dbReference>
<dbReference type="OrthoDB" id="2791011at2759"/>
<sequence length="180" mass="19591">MWEFTEDSSEEVNEKTEEIRGLYPFAMVGQGQSYAPALVADFPWSTLGDATIVDVGGGVGSMCVDLAKAFPNLCFVVQDLPATIEKAHSVWNAEAADAVAAARVQLQPHDFFEEQPVKGAGAYFLRCVLHDWPDHECVEILSRVRDAMSVDSRLLIADIIVHSPTPRLDAPCVRSSTPSG</sequence>
<dbReference type="eggNOG" id="KOG3178">
    <property type="taxonomic scope" value="Eukaryota"/>
</dbReference>
<dbReference type="Pfam" id="PF00891">
    <property type="entry name" value="Methyltransf_2"/>
    <property type="match status" value="1"/>
</dbReference>
<proteinExistence type="predicted"/>
<dbReference type="PANTHER" id="PTHR43712">
    <property type="entry name" value="PUTATIVE (AFU_ORTHOLOGUE AFUA_4G14580)-RELATED"/>
    <property type="match status" value="1"/>
</dbReference>
<evidence type="ECO:0000256" key="3">
    <source>
        <dbReference type="ARBA" id="ARBA00022691"/>
    </source>
</evidence>
<organism evidence="5 6">
    <name type="scientific">Fomitopsis schrenkii</name>
    <name type="common">Brown rot fungus</name>
    <dbReference type="NCBI Taxonomy" id="2126942"/>
    <lineage>
        <taxon>Eukaryota</taxon>
        <taxon>Fungi</taxon>
        <taxon>Dikarya</taxon>
        <taxon>Basidiomycota</taxon>
        <taxon>Agaricomycotina</taxon>
        <taxon>Agaricomycetes</taxon>
        <taxon>Polyporales</taxon>
        <taxon>Fomitopsis</taxon>
    </lineage>
</organism>
<keyword evidence="3" id="KW-0949">S-adenosyl-L-methionine</keyword>
<dbReference type="Gene3D" id="3.40.50.150">
    <property type="entry name" value="Vaccinia Virus protein VP39"/>
    <property type="match status" value="1"/>
</dbReference>
<dbReference type="Proteomes" id="UP000015241">
    <property type="component" value="Unassembled WGS sequence"/>
</dbReference>
<dbReference type="HOGENOM" id="CLU_1496236_0_0_1"/>
<evidence type="ECO:0000313" key="6">
    <source>
        <dbReference type="Proteomes" id="UP000015241"/>
    </source>
</evidence>
<keyword evidence="6" id="KW-1185">Reference proteome</keyword>
<dbReference type="InterPro" id="IPR001077">
    <property type="entry name" value="COMT_C"/>
</dbReference>
<keyword evidence="2" id="KW-0808">Transferase</keyword>
<dbReference type="EMBL" id="KE504147">
    <property type="protein sequence ID" value="EPT00733.1"/>
    <property type="molecule type" value="Genomic_DNA"/>
</dbReference>
<reference evidence="5 6" key="1">
    <citation type="journal article" date="2012" name="Science">
        <title>The Paleozoic origin of enzymatic lignin decomposition reconstructed from 31 fungal genomes.</title>
        <authorList>
            <person name="Floudas D."/>
            <person name="Binder M."/>
            <person name="Riley R."/>
            <person name="Barry K."/>
            <person name="Blanchette R.A."/>
            <person name="Henrissat B."/>
            <person name="Martinez A.T."/>
            <person name="Otillar R."/>
            <person name="Spatafora J.W."/>
            <person name="Yadav J.S."/>
            <person name="Aerts A."/>
            <person name="Benoit I."/>
            <person name="Boyd A."/>
            <person name="Carlson A."/>
            <person name="Copeland A."/>
            <person name="Coutinho P.M."/>
            <person name="de Vries R.P."/>
            <person name="Ferreira P."/>
            <person name="Findley K."/>
            <person name="Foster B."/>
            <person name="Gaskell J."/>
            <person name="Glotzer D."/>
            <person name="Gorecki P."/>
            <person name="Heitman J."/>
            <person name="Hesse C."/>
            <person name="Hori C."/>
            <person name="Igarashi K."/>
            <person name="Jurgens J.A."/>
            <person name="Kallen N."/>
            <person name="Kersten P."/>
            <person name="Kohler A."/>
            <person name="Kuees U."/>
            <person name="Kumar T.K.A."/>
            <person name="Kuo A."/>
            <person name="LaButti K."/>
            <person name="Larrondo L.F."/>
            <person name="Lindquist E."/>
            <person name="Ling A."/>
            <person name="Lombard V."/>
            <person name="Lucas S."/>
            <person name="Lundell T."/>
            <person name="Martin R."/>
            <person name="McLaughlin D.J."/>
            <person name="Morgenstern I."/>
            <person name="Morin E."/>
            <person name="Murat C."/>
            <person name="Nagy L.G."/>
            <person name="Nolan M."/>
            <person name="Ohm R.A."/>
            <person name="Patyshakuliyeva A."/>
            <person name="Rokas A."/>
            <person name="Ruiz-Duenas F.J."/>
            <person name="Sabat G."/>
            <person name="Salamov A."/>
            <person name="Samejima M."/>
            <person name="Schmutz J."/>
            <person name="Slot J.C."/>
            <person name="St John F."/>
            <person name="Stenlid J."/>
            <person name="Sun H."/>
            <person name="Sun S."/>
            <person name="Syed K."/>
            <person name="Tsang A."/>
            <person name="Wiebenga A."/>
            <person name="Young D."/>
            <person name="Pisabarro A."/>
            <person name="Eastwood D.C."/>
            <person name="Martin F."/>
            <person name="Cullen D."/>
            <person name="Grigoriev I.V."/>
            <person name="Hibbett D.S."/>
        </authorList>
    </citation>
    <scope>NUCLEOTIDE SEQUENCE</scope>
    <source>
        <strain evidence="6">FP-58527</strain>
    </source>
</reference>
<dbReference type="InterPro" id="IPR016461">
    <property type="entry name" value="COMT-like"/>
</dbReference>
<dbReference type="PROSITE" id="PS51683">
    <property type="entry name" value="SAM_OMT_II"/>
    <property type="match status" value="1"/>
</dbReference>
<accession>S8E7Z0</accession>